<evidence type="ECO:0000259" key="2">
    <source>
        <dbReference type="Pfam" id="PF11274"/>
    </source>
</evidence>
<accession>A0A9P4YV50</accession>
<dbReference type="OrthoDB" id="6423603at2759"/>
<comment type="caution">
    <text evidence="3">The sequence shown here is derived from an EMBL/GenBank/DDBJ whole genome shotgun (WGS) entry which is preliminary data.</text>
</comment>
<organism evidence="3 4">
    <name type="scientific">Geosmithia morbida</name>
    <dbReference type="NCBI Taxonomy" id="1094350"/>
    <lineage>
        <taxon>Eukaryota</taxon>
        <taxon>Fungi</taxon>
        <taxon>Dikarya</taxon>
        <taxon>Ascomycota</taxon>
        <taxon>Pezizomycotina</taxon>
        <taxon>Sordariomycetes</taxon>
        <taxon>Hypocreomycetidae</taxon>
        <taxon>Hypocreales</taxon>
        <taxon>Bionectriaceae</taxon>
        <taxon>Geosmithia</taxon>
    </lineage>
</organism>
<dbReference type="PANTHER" id="PTHR40370">
    <property type="entry name" value="EXPRESSED PROTEIN"/>
    <property type="match status" value="1"/>
</dbReference>
<dbReference type="EMBL" id="JAANYQ010000006">
    <property type="protein sequence ID" value="KAF4123390.1"/>
    <property type="molecule type" value="Genomic_DNA"/>
</dbReference>
<feature type="compositionally biased region" description="Low complexity" evidence="1">
    <location>
        <begin position="46"/>
        <end position="60"/>
    </location>
</feature>
<keyword evidence="4" id="KW-1185">Reference proteome</keyword>
<feature type="domain" description="DUF3074" evidence="2">
    <location>
        <begin position="107"/>
        <end position="299"/>
    </location>
</feature>
<evidence type="ECO:0000256" key="1">
    <source>
        <dbReference type="SAM" id="MobiDB-lite"/>
    </source>
</evidence>
<protein>
    <recommendedName>
        <fullName evidence="2">DUF3074 domain-containing protein</fullName>
    </recommendedName>
</protein>
<name>A0A9P4YV50_9HYPO</name>
<dbReference type="GeneID" id="55972316"/>
<evidence type="ECO:0000313" key="3">
    <source>
        <dbReference type="EMBL" id="KAF4123390.1"/>
    </source>
</evidence>
<dbReference type="Pfam" id="PF11274">
    <property type="entry name" value="DUF3074"/>
    <property type="match status" value="1"/>
</dbReference>
<dbReference type="AlphaFoldDB" id="A0A9P4YV50"/>
<dbReference type="InterPro" id="IPR024500">
    <property type="entry name" value="DUF3074"/>
</dbReference>
<feature type="region of interest" description="Disordered" evidence="1">
    <location>
        <begin position="46"/>
        <end position="73"/>
    </location>
</feature>
<evidence type="ECO:0000313" key="4">
    <source>
        <dbReference type="Proteomes" id="UP000749293"/>
    </source>
</evidence>
<dbReference type="PANTHER" id="PTHR40370:SF1">
    <property type="entry name" value="DUF3074 DOMAIN-CONTAINING PROTEIN"/>
    <property type="match status" value="1"/>
</dbReference>
<reference evidence="3" key="1">
    <citation type="submission" date="2020-03" db="EMBL/GenBank/DDBJ databases">
        <title>Site-based positive gene gene selection in Geosmithia morbida across the United States reveals a broad range of putative effectors and factors for local host and environmental adapation.</title>
        <authorList>
            <person name="Onufrak A."/>
            <person name="Murdoch R.W."/>
            <person name="Gazis R."/>
            <person name="Huff M."/>
            <person name="Staton M."/>
            <person name="Klingeman W."/>
            <person name="Hadziabdic D."/>
        </authorList>
    </citation>
    <scope>NUCLEOTIDE SEQUENCE</scope>
    <source>
        <strain evidence="3">1262</strain>
    </source>
</reference>
<proteinExistence type="predicted"/>
<dbReference type="RefSeq" id="XP_035322042.1">
    <property type="nucleotide sequence ID" value="XM_035468061.1"/>
</dbReference>
<gene>
    <name evidence="3" type="ORF">GMORB2_6091</name>
</gene>
<sequence>MPEHYGPLVRLWGVSRSQLPGSTATSSELKPLLASILDEAIPFIASVPSSPSSPDNDSSPWRSKGKRSVRHSPSPVHLYERIIPATALAEAAQQRQATSPPGTDEAWILRRSVHEDRAAPGSASWDEWTRYFKDSHAEAERSFTPTVVSTRIEQEWDCGGIEVVLDGRTWGGFTMRLEESVHKMPAPLRNRVFPVLQATAVAVAGEGDGGASSSGRREFIVVQIAVTDQADTVVGTEGNLVGSYTSIERFRDVAGADGEGIEWTMGTASDARGILPAWVQRMSIPGIVAKDVDMFLSWVEGQRKEAT</sequence>
<dbReference type="Proteomes" id="UP000749293">
    <property type="component" value="Unassembled WGS sequence"/>
</dbReference>